<dbReference type="Pfam" id="PF13837">
    <property type="entry name" value="Myb_DNA-bind_4"/>
    <property type="match status" value="1"/>
</dbReference>
<sequence length="479" mass="53599">MATQDVKANVKPHEDSGRGEIWTVEDTRHLISIWGDPSIQRKLRSIFRNNTVYDEICQRLREHGVYRTPAQCRNKTKNLRKGFRELKLGNGRCSRSVSRQSSLFFEELERVWGQDYQNNPGEFGGHEGEIFPTENKDGEDNGTLNDGCSIDGATLSDVEPREYDSGDTTQSHGPERVLAPHIYSPELHRTYTDRKRAESGATSLAALQQLNQENMERMKDTVLELNRSFLEQMSAAEERRERLSKEHEVRLFEMFLQNSSGRSSQSSKVYPVRLAHSDMQHHSNHDQPSQGSDQSVNRTMPDCHAANRPVGIEEGQYAKAERLSSQGQSTPGQPLRTPKVNSSSLRCLALRLHPGDEIKESLRRLAEEKGIQAACILSCVGSVRCAELRLADSTTVVKLNTNHEIVSLVGTVSTAGMHLHASLADEEGKVVGGHVIGNMEVFTTAEILIGQLPQVVFKREMDKETGYHELVVEGNTDIS</sequence>
<keyword evidence="3" id="KW-1185">Reference proteome</keyword>
<feature type="compositionally biased region" description="Basic and acidic residues" evidence="1">
    <location>
        <begin position="124"/>
        <end position="139"/>
    </location>
</feature>
<dbReference type="FunFam" id="1.10.10.60:FF:000032">
    <property type="entry name" value="Zinc finger and SCAN domain-containing 20"/>
    <property type="match status" value="1"/>
</dbReference>
<dbReference type="InterPro" id="IPR044822">
    <property type="entry name" value="Myb_DNA-bind_4"/>
</dbReference>
<feature type="region of interest" description="Disordered" evidence="1">
    <location>
        <begin position="279"/>
        <end position="306"/>
    </location>
</feature>
<protein>
    <submittedName>
        <fullName evidence="4">Uncharacterized protein LOC110979426</fullName>
    </submittedName>
</protein>
<dbReference type="OMA" id="DESAEMY"/>
<feature type="compositionally biased region" description="Polar residues" evidence="1">
    <location>
        <begin position="286"/>
        <end position="298"/>
    </location>
</feature>
<proteinExistence type="predicted"/>
<organism evidence="3 4">
    <name type="scientific">Acanthaster planci</name>
    <name type="common">Crown-of-thorns starfish</name>
    <dbReference type="NCBI Taxonomy" id="133434"/>
    <lineage>
        <taxon>Eukaryota</taxon>
        <taxon>Metazoa</taxon>
        <taxon>Echinodermata</taxon>
        <taxon>Eleutherozoa</taxon>
        <taxon>Asterozoa</taxon>
        <taxon>Asteroidea</taxon>
        <taxon>Valvatacea</taxon>
        <taxon>Valvatida</taxon>
        <taxon>Acanthasteridae</taxon>
        <taxon>Acanthaster</taxon>
    </lineage>
</organism>
<feature type="region of interest" description="Disordered" evidence="1">
    <location>
        <begin position="123"/>
        <end position="185"/>
    </location>
</feature>
<accession>A0A8B7YES0</accession>
<dbReference type="RefSeq" id="XP_022090895.1">
    <property type="nucleotide sequence ID" value="XM_022235203.1"/>
</dbReference>
<dbReference type="SUPFAM" id="SSF117856">
    <property type="entry name" value="AF0104/ALDC/Ptd012-like"/>
    <property type="match status" value="1"/>
</dbReference>
<dbReference type="KEGG" id="aplc:110979426"/>
<dbReference type="Gene3D" id="3.30.1330.80">
    <property type="entry name" value="Hypothetical protein, similar to alpha- acetolactate decarboxylase, domain 2"/>
    <property type="match status" value="1"/>
</dbReference>
<feature type="domain" description="PPC" evidence="2">
    <location>
        <begin position="342"/>
        <end position="473"/>
    </location>
</feature>
<reference evidence="4" key="1">
    <citation type="submission" date="2025-08" db="UniProtKB">
        <authorList>
            <consortium name="RefSeq"/>
        </authorList>
    </citation>
    <scope>IDENTIFICATION</scope>
</reference>
<dbReference type="AlphaFoldDB" id="A0A8B7YES0"/>
<dbReference type="GeneID" id="110979426"/>
<dbReference type="InterPro" id="IPR005175">
    <property type="entry name" value="PPC_dom"/>
</dbReference>
<dbReference type="PANTHER" id="PTHR34988">
    <property type="entry name" value="PROTEIN, PUTATIVE-RELATED"/>
    <property type="match status" value="1"/>
</dbReference>
<dbReference type="CDD" id="cd11378">
    <property type="entry name" value="DUF296"/>
    <property type="match status" value="1"/>
</dbReference>
<name>A0A8B7YES0_ACAPL</name>
<evidence type="ECO:0000313" key="3">
    <source>
        <dbReference type="Proteomes" id="UP000694845"/>
    </source>
</evidence>
<feature type="compositionally biased region" description="Polar residues" evidence="1">
    <location>
        <begin position="323"/>
        <end position="332"/>
    </location>
</feature>
<dbReference type="OrthoDB" id="2156856at2759"/>
<evidence type="ECO:0000256" key="1">
    <source>
        <dbReference type="SAM" id="MobiDB-lite"/>
    </source>
</evidence>
<dbReference type="PROSITE" id="PS51742">
    <property type="entry name" value="PPC"/>
    <property type="match status" value="1"/>
</dbReference>
<evidence type="ECO:0000259" key="2">
    <source>
        <dbReference type="PROSITE" id="PS51742"/>
    </source>
</evidence>
<dbReference type="Gene3D" id="1.10.10.60">
    <property type="entry name" value="Homeodomain-like"/>
    <property type="match status" value="1"/>
</dbReference>
<feature type="region of interest" description="Disordered" evidence="1">
    <location>
        <begin position="321"/>
        <end position="340"/>
    </location>
</feature>
<evidence type="ECO:0000313" key="4">
    <source>
        <dbReference type="RefSeq" id="XP_022090895.1"/>
    </source>
</evidence>
<gene>
    <name evidence="4" type="primary">LOC110979426</name>
</gene>
<dbReference type="Pfam" id="PF03479">
    <property type="entry name" value="PCC"/>
    <property type="match status" value="1"/>
</dbReference>
<dbReference type="Proteomes" id="UP000694845">
    <property type="component" value="Unplaced"/>
</dbReference>
<dbReference type="PANTHER" id="PTHR34988:SF1">
    <property type="entry name" value="DNA-BINDING PROTEIN"/>
    <property type="match status" value="1"/>
</dbReference>